<sequence>SFDFNFNFNCNLHFQKSESIYSYYYPLLLQLLFYLPKCNSLESSSSSSLPSSLLLRSRVALRVVAAGVATRVRLLRAAAPFPALSIAASRARLGLSLSTIAVLLSKVLL</sequence>
<feature type="non-terminal residue" evidence="1">
    <location>
        <position position="1"/>
    </location>
</feature>
<dbReference type="Proteomes" id="UP001412239">
    <property type="component" value="Unassembled WGS sequence"/>
</dbReference>
<protein>
    <submittedName>
        <fullName evidence="1">Uncharacterized protein</fullName>
    </submittedName>
</protein>
<reference evidence="1" key="1">
    <citation type="submission" date="2015-10" db="EMBL/GenBank/DDBJ databases">
        <authorList>
            <person name="Regsiter A."/>
            <person name="william w."/>
        </authorList>
    </citation>
    <scope>NUCLEOTIDE SEQUENCE</scope>
    <source>
        <strain evidence="1">Montdore</strain>
    </source>
</reference>
<keyword evidence="2" id="KW-1185">Reference proteome</keyword>
<evidence type="ECO:0000313" key="2">
    <source>
        <dbReference type="Proteomes" id="UP001412239"/>
    </source>
</evidence>
<accession>A0A292PK62</accession>
<proteinExistence type="predicted"/>
<dbReference type="AlphaFoldDB" id="A0A292PK62"/>
<dbReference type="EMBL" id="LN891160">
    <property type="protein sequence ID" value="CUS07929.1"/>
    <property type="molecule type" value="Genomic_DNA"/>
</dbReference>
<gene>
    <name evidence="1" type="ORF">GSTUAT00007983001</name>
</gene>
<evidence type="ECO:0000313" key="1">
    <source>
        <dbReference type="EMBL" id="CUS07929.1"/>
    </source>
</evidence>
<organism evidence="1 2">
    <name type="scientific">Tuber aestivum</name>
    <name type="common">summer truffle</name>
    <dbReference type="NCBI Taxonomy" id="59557"/>
    <lineage>
        <taxon>Eukaryota</taxon>
        <taxon>Fungi</taxon>
        <taxon>Dikarya</taxon>
        <taxon>Ascomycota</taxon>
        <taxon>Pezizomycotina</taxon>
        <taxon>Pezizomycetes</taxon>
        <taxon>Pezizales</taxon>
        <taxon>Tuberaceae</taxon>
        <taxon>Tuber</taxon>
    </lineage>
</organism>
<name>A0A292PK62_9PEZI</name>